<organism evidence="2 3">
    <name type="scientific">Panicum virgatum</name>
    <name type="common">Blackwell switchgrass</name>
    <dbReference type="NCBI Taxonomy" id="38727"/>
    <lineage>
        <taxon>Eukaryota</taxon>
        <taxon>Viridiplantae</taxon>
        <taxon>Streptophyta</taxon>
        <taxon>Embryophyta</taxon>
        <taxon>Tracheophyta</taxon>
        <taxon>Spermatophyta</taxon>
        <taxon>Magnoliopsida</taxon>
        <taxon>Liliopsida</taxon>
        <taxon>Poales</taxon>
        <taxon>Poaceae</taxon>
        <taxon>PACMAD clade</taxon>
        <taxon>Panicoideae</taxon>
        <taxon>Panicodae</taxon>
        <taxon>Paniceae</taxon>
        <taxon>Panicinae</taxon>
        <taxon>Panicum</taxon>
        <taxon>Panicum sect. Hiantes</taxon>
    </lineage>
</organism>
<feature type="region of interest" description="Disordered" evidence="1">
    <location>
        <begin position="158"/>
        <end position="196"/>
    </location>
</feature>
<evidence type="ECO:0000313" key="2">
    <source>
        <dbReference type="EMBL" id="KAG2618958.1"/>
    </source>
</evidence>
<evidence type="ECO:0000256" key="1">
    <source>
        <dbReference type="SAM" id="MobiDB-lite"/>
    </source>
</evidence>
<keyword evidence="3" id="KW-1185">Reference proteome</keyword>
<feature type="compositionally biased region" description="Basic residues" evidence="1">
    <location>
        <begin position="79"/>
        <end position="95"/>
    </location>
</feature>
<name>A0A8T0UA87_PANVG</name>
<dbReference type="EMBL" id="CM029042">
    <property type="protein sequence ID" value="KAG2618958.1"/>
    <property type="molecule type" value="Genomic_DNA"/>
</dbReference>
<accession>A0A8T0UA87</accession>
<proteinExistence type="predicted"/>
<reference evidence="2" key="1">
    <citation type="submission" date="2020-05" db="EMBL/GenBank/DDBJ databases">
        <title>WGS assembly of Panicum virgatum.</title>
        <authorList>
            <person name="Lovell J.T."/>
            <person name="Jenkins J."/>
            <person name="Shu S."/>
            <person name="Juenger T.E."/>
            <person name="Schmutz J."/>
        </authorList>
    </citation>
    <scope>NUCLEOTIDE SEQUENCE</scope>
    <source>
        <strain evidence="2">AP13</strain>
    </source>
</reference>
<gene>
    <name evidence="2" type="ORF">PVAP13_3NG140709</name>
</gene>
<protein>
    <submittedName>
        <fullName evidence="2">Uncharacterized protein</fullName>
    </submittedName>
</protein>
<dbReference type="AlphaFoldDB" id="A0A8T0UA87"/>
<dbReference type="Proteomes" id="UP000823388">
    <property type="component" value="Chromosome 3N"/>
</dbReference>
<comment type="caution">
    <text evidence="2">The sequence shown here is derived from an EMBL/GenBank/DDBJ whole genome shotgun (WGS) entry which is preliminary data.</text>
</comment>
<feature type="compositionally biased region" description="Low complexity" evidence="1">
    <location>
        <begin position="58"/>
        <end position="78"/>
    </location>
</feature>
<feature type="compositionally biased region" description="Low complexity" evidence="1">
    <location>
        <begin position="103"/>
        <end position="119"/>
    </location>
</feature>
<feature type="region of interest" description="Disordered" evidence="1">
    <location>
        <begin position="40"/>
        <end position="133"/>
    </location>
</feature>
<sequence>MVEAKANNARGWRTVPAQCIGYVKGYMTRGQYLRALAGVMSRRQATPTRSPPTPAPTPTASTLGSPTSPTTRPSSSGRTIRRPSRRGRARRHARGYPRCSGCSWRCWTRASRSSSSPGGTRRRCPLHGREPGSRGLLRVREAHHEDPGVSRAELVGVQVGDEEAARGRRLQDPRERRGPVERPAGRLRRRPRVRDTQSHVLRPLRRFFFPALTCLTEFIRNSG</sequence>
<evidence type="ECO:0000313" key="3">
    <source>
        <dbReference type="Proteomes" id="UP000823388"/>
    </source>
</evidence>
<feature type="compositionally biased region" description="Basic and acidic residues" evidence="1">
    <location>
        <begin position="163"/>
        <end position="184"/>
    </location>
</feature>